<feature type="signal peptide" evidence="2">
    <location>
        <begin position="1"/>
        <end position="27"/>
    </location>
</feature>
<keyword evidence="4" id="KW-1185">Reference proteome</keyword>
<evidence type="ECO:0000256" key="2">
    <source>
        <dbReference type="SAM" id="SignalP"/>
    </source>
</evidence>
<gene>
    <name evidence="3" type="ORF">GCM10022232_45370</name>
</gene>
<feature type="region of interest" description="Disordered" evidence="1">
    <location>
        <begin position="29"/>
        <end position="57"/>
    </location>
</feature>
<dbReference type="Proteomes" id="UP001500456">
    <property type="component" value="Unassembled WGS sequence"/>
</dbReference>
<feature type="chain" id="PRO_5045981944" description="Secreted protein" evidence="2">
    <location>
        <begin position="28"/>
        <end position="260"/>
    </location>
</feature>
<feature type="compositionally biased region" description="Low complexity" evidence="1">
    <location>
        <begin position="40"/>
        <end position="57"/>
    </location>
</feature>
<keyword evidence="2" id="KW-0732">Signal</keyword>
<evidence type="ECO:0008006" key="5">
    <source>
        <dbReference type="Google" id="ProtNLM"/>
    </source>
</evidence>
<protein>
    <recommendedName>
        <fullName evidence="5">Secreted protein</fullName>
    </recommendedName>
</protein>
<dbReference type="RefSeq" id="WP_345565680.1">
    <property type="nucleotide sequence ID" value="NZ_BAAAZX010000013.1"/>
</dbReference>
<sequence>MTRPPARVLTASALAVGALLTASACSALTTPPTAEKPDLSATTTPPSPSAKSPAATPALTDAQAQATLLTAVDLGEPWTSTQGAATWHDTVLKAKTNRPACQRLLDTVYAEELFGADARPRAVVGLDDDWNETQLRQQVVAHPAADVDRTLAWLKSLPKKCAKFTVKATRGDVHDVEVSEAALPQVGEARQGLRIVVWGETADGDPAAFTLDVAVVRVGDDAIGLTHGGFGEVAPEVAQAVVQLGAQRLTEVRKRGRVEV</sequence>
<dbReference type="EMBL" id="BAAAZX010000013">
    <property type="protein sequence ID" value="GAA4001737.1"/>
    <property type="molecule type" value="Genomic_DNA"/>
</dbReference>
<proteinExistence type="predicted"/>
<evidence type="ECO:0000256" key="1">
    <source>
        <dbReference type="SAM" id="MobiDB-lite"/>
    </source>
</evidence>
<name>A0ABP7RSR0_9ACTN</name>
<dbReference type="PROSITE" id="PS51257">
    <property type="entry name" value="PROKAR_LIPOPROTEIN"/>
    <property type="match status" value="1"/>
</dbReference>
<evidence type="ECO:0000313" key="4">
    <source>
        <dbReference type="Proteomes" id="UP001500456"/>
    </source>
</evidence>
<accession>A0ABP7RSR0</accession>
<comment type="caution">
    <text evidence="3">The sequence shown here is derived from an EMBL/GenBank/DDBJ whole genome shotgun (WGS) entry which is preliminary data.</text>
</comment>
<reference evidence="4" key="1">
    <citation type="journal article" date="2019" name="Int. J. Syst. Evol. Microbiol.">
        <title>The Global Catalogue of Microorganisms (GCM) 10K type strain sequencing project: providing services to taxonomists for standard genome sequencing and annotation.</title>
        <authorList>
            <consortium name="The Broad Institute Genomics Platform"/>
            <consortium name="The Broad Institute Genome Sequencing Center for Infectious Disease"/>
            <person name="Wu L."/>
            <person name="Ma J."/>
        </authorList>
    </citation>
    <scope>NUCLEOTIDE SEQUENCE [LARGE SCALE GENOMIC DNA]</scope>
    <source>
        <strain evidence="4">JCM 16924</strain>
    </source>
</reference>
<organism evidence="3 4">
    <name type="scientific">Streptomyces plumbiresistens</name>
    <dbReference type="NCBI Taxonomy" id="511811"/>
    <lineage>
        <taxon>Bacteria</taxon>
        <taxon>Bacillati</taxon>
        <taxon>Actinomycetota</taxon>
        <taxon>Actinomycetes</taxon>
        <taxon>Kitasatosporales</taxon>
        <taxon>Streptomycetaceae</taxon>
        <taxon>Streptomyces</taxon>
    </lineage>
</organism>
<evidence type="ECO:0000313" key="3">
    <source>
        <dbReference type="EMBL" id="GAA4001737.1"/>
    </source>
</evidence>